<dbReference type="AlphaFoldDB" id="A0A915L5S8"/>
<dbReference type="Proteomes" id="UP000887565">
    <property type="component" value="Unplaced"/>
</dbReference>
<reference evidence="2" key="1">
    <citation type="submission" date="2022-11" db="UniProtKB">
        <authorList>
            <consortium name="WormBaseParasite"/>
        </authorList>
    </citation>
    <scope>IDENTIFICATION</scope>
</reference>
<evidence type="ECO:0000313" key="1">
    <source>
        <dbReference type="Proteomes" id="UP000887565"/>
    </source>
</evidence>
<protein>
    <submittedName>
        <fullName evidence="2">Uncharacterized protein</fullName>
    </submittedName>
</protein>
<organism evidence="1 2">
    <name type="scientific">Romanomermis culicivorax</name>
    <name type="common">Nematode worm</name>
    <dbReference type="NCBI Taxonomy" id="13658"/>
    <lineage>
        <taxon>Eukaryota</taxon>
        <taxon>Metazoa</taxon>
        <taxon>Ecdysozoa</taxon>
        <taxon>Nematoda</taxon>
        <taxon>Enoplea</taxon>
        <taxon>Dorylaimia</taxon>
        <taxon>Mermithida</taxon>
        <taxon>Mermithoidea</taxon>
        <taxon>Mermithidae</taxon>
        <taxon>Romanomermis</taxon>
    </lineage>
</organism>
<proteinExistence type="predicted"/>
<sequence length="136" mass="15222">MTMNFMGTKTTIIDHKRFLAKNLTDRSVDFLEPPTAANVATGHKNVATQWLGWPGIAQNLALSLSFGRSVIEIMEFGVCITDPSVFKNFPVLRDVKTPQNLSNPTRKTVRVVFFINLTTGCNLKFKLPFLPSHGRQ</sequence>
<evidence type="ECO:0000313" key="2">
    <source>
        <dbReference type="WBParaSite" id="nRc.2.0.1.t45878-RA"/>
    </source>
</evidence>
<name>A0A915L5S8_ROMCU</name>
<accession>A0A915L5S8</accession>
<keyword evidence="1" id="KW-1185">Reference proteome</keyword>
<dbReference type="WBParaSite" id="nRc.2.0.1.t45878-RA">
    <property type="protein sequence ID" value="nRc.2.0.1.t45878-RA"/>
    <property type="gene ID" value="nRc.2.0.1.g45878"/>
</dbReference>